<dbReference type="AlphaFoldDB" id="A0A6A5YXC7"/>
<evidence type="ECO:0000313" key="4">
    <source>
        <dbReference type="Proteomes" id="UP000799770"/>
    </source>
</evidence>
<gene>
    <name evidence="3" type="ORF">BDV96DRAFT_498852</name>
</gene>
<dbReference type="SUPFAM" id="SSF49344">
    <property type="entry name" value="CBD9-like"/>
    <property type="match status" value="1"/>
</dbReference>
<evidence type="ECO:0000259" key="2">
    <source>
        <dbReference type="Pfam" id="PF16010"/>
    </source>
</evidence>
<protein>
    <recommendedName>
        <fullName evidence="2">Cellobiose dehydrogenase-like cytochrome domain-containing protein</fullName>
    </recommendedName>
</protein>
<reference evidence="3" key="1">
    <citation type="journal article" date="2020" name="Stud. Mycol.">
        <title>101 Dothideomycetes genomes: a test case for predicting lifestyles and emergence of pathogens.</title>
        <authorList>
            <person name="Haridas S."/>
            <person name="Albert R."/>
            <person name="Binder M."/>
            <person name="Bloem J."/>
            <person name="Labutti K."/>
            <person name="Salamov A."/>
            <person name="Andreopoulos B."/>
            <person name="Baker S."/>
            <person name="Barry K."/>
            <person name="Bills G."/>
            <person name="Bluhm B."/>
            <person name="Cannon C."/>
            <person name="Castanera R."/>
            <person name="Culley D."/>
            <person name="Daum C."/>
            <person name="Ezra D."/>
            <person name="Gonzalez J."/>
            <person name="Henrissat B."/>
            <person name="Kuo A."/>
            <person name="Liang C."/>
            <person name="Lipzen A."/>
            <person name="Lutzoni F."/>
            <person name="Magnuson J."/>
            <person name="Mondo S."/>
            <person name="Nolan M."/>
            <person name="Ohm R."/>
            <person name="Pangilinan J."/>
            <person name="Park H.-J."/>
            <person name="Ramirez L."/>
            <person name="Alfaro M."/>
            <person name="Sun H."/>
            <person name="Tritt A."/>
            <person name="Yoshinaga Y."/>
            <person name="Zwiers L.-H."/>
            <person name="Turgeon B."/>
            <person name="Goodwin S."/>
            <person name="Spatafora J."/>
            <person name="Crous P."/>
            <person name="Grigoriev I."/>
        </authorList>
    </citation>
    <scope>NUCLEOTIDE SEQUENCE</scope>
    <source>
        <strain evidence="3">CBS 627.86</strain>
    </source>
</reference>
<feature type="signal peptide" evidence="1">
    <location>
        <begin position="1"/>
        <end position="17"/>
    </location>
</feature>
<dbReference type="Pfam" id="PF16010">
    <property type="entry name" value="CDH-cyt"/>
    <property type="match status" value="1"/>
</dbReference>
<dbReference type="Proteomes" id="UP000799770">
    <property type="component" value="Unassembled WGS sequence"/>
</dbReference>
<dbReference type="CDD" id="cd09630">
    <property type="entry name" value="CDH_like_cytochrome"/>
    <property type="match status" value="1"/>
</dbReference>
<dbReference type="EMBL" id="ML977333">
    <property type="protein sequence ID" value="KAF2111839.1"/>
    <property type="molecule type" value="Genomic_DNA"/>
</dbReference>
<proteinExistence type="predicted"/>
<keyword evidence="1" id="KW-0732">Signal</keyword>
<dbReference type="OrthoDB" id="413885at2759"/>
<dbReference type="Gene3D" id="2.60.40.1210">
    <property type="entry name" value="Cellobiose dehydrogenase, cytochrome domain"/>
    <property type="match status" value="1"/>
</dbReference>
<dbReference type="InterPro" id="IPR015920">
    <property type="entry name" value="Cellobiose_DH-like_cyt"/>
</dbReference>
<dbReference type="PANTHER" id="PTHR47797">
    <property type="entry name" value="DEHYDROGENASE, PUTATIVE (AFU_ORTHOLOGUE AFUA_8G05805)-RELATED"/>
    <property type="match status" value="1"/>
</dbReference>
<feature type="chain" id="PRO_5025550136" description="Cellobiose dehydrogenase-like cytochrome domain-containing protein" evidence="1">
    <location>
        <begin position="18"/>
        <end position="203"/>
    </location>
</feature>
<sequence length="203" mass="21511">MYYILSILLTLVSLTAAVGTPYKDSQTGYTFVSYDVSYKIGKTMTYRIAVPASASSSAGYDAVVQIVAPNEVGWAGLAWAGTMLYSPLTVAWKSGNTAVVSGRWATAYQTPSVDSRFSFTIIPTGTTSNGTHWQYTAKCTGCTSFTGRSGVTTLNPKGSNKVAYAWSPTRPTGTTASSTINVHDGAPSSFSLDFNLGANTNWT</sequence>
<organism evidence="3 4">
    <name type="scientific">Lophiotrema nucula</name>
    <dbReference type="NCBI Taxonomy" id="690887"/>
    <lineage>
        <taxon>Eukaryota</taxon>
        <taxon>Fungi</taxon>
        <taxon>Dikarya</taxon>
        <taxon>Ascomycota</taxon>
        <taxon>Pezizomycotina</taxon>
        <taxon>Dothideomycetes</taxon>
        <taxon>Pleosporomycetidae</taxon>
        <taxon>Pleosporales</taxon>
        <taxon>Lophiotremataceae</taxon>
        <taxon>Lophiotrema</taxon>
    </lineage>
</organism>
<feature type="domain" description="Cellobiose dehydrogenase-like cytochrome" evidence="2">
    <location>
        <begin position="22"/>
        <end position="202"/>
    </location>
</feature>
<name>A0A6A5YXC7_9PLEO</name>
<evidence type="ECO:0000313" key="3">
    <source>
        <dbReference type="EMBL" id="KAF2111839.1"/>
    </source>
</evidence>
<accession>A0A6A5YXC7</accession>
<keyword evidence="4" id="KW-1185">Reference proteome</keyword>
<evidence type="ECO:0000256" key="1">
    <source>
        <dbReference type="SAM" id="SignalP"/>
    </source>
</evidence>
<dbReference type="PANTHER" id="PTHR47797:SF5">
    <property type="entry name" value="CELLOBIOSE DEHYDROGENASE CYTOCHROME DOMAIN-CONTAINING PROTEIN"/>
    <property type="match status" value="1"/>
</dbReference>